<dbReference type="InterPro" id="IPR012341">
    <property type="entry name" value="6hp_glycosidase-like_sf"/>
</dbReference>
<feature type="domain" description="Alpha-L-rhamnosidase six-hairpin glycosidase" evidence="5">
    <location>
        <begin position="320"/>
        <end position="667"/>
    </location>
</feature>
<protein>
    <recommendedName>
        <fullName evidence="2">alpha-L-rhamnosidase</fullName>
        <ecNumber evidence="2">3.2.1.40</ecNumber>
    </recommendedName>
</protein>
<dbReference type="InterPro" id="IPR008928">
    <property type="entry name" value="6-hairpin_glycosidase_sf"/>
</dbReference>
<dbReference type="PANTHER" id="PTHR33307:SF6">
    <property type="entry name" value="ALPHA-RHAMNOSIDASE (EUROFUNG)-RELATED"/>
    <property type="match status" value="1"/>
</dbReference>
<sequence>MALPLHAALVARVATNLTWFSLDRTDGCALYRYEFSLPSVPTEGSVQMAAAGYGEIWMNGAKVDPTTALEPAWTQWDTRLSVPSYNVTGLLRKGANVVGMVLGAGWFGHLGNMPAITIGMRIRMQEKTLSFGTDAPWTTGACPIITNDIYTGETYDARLEQRDWLITDGASTWPKAVAGKPPPQVVGATLSPELMEPIRALSLRVPEFVTRTAMGSTILDFGQNIAGWLRLSLRACSLGSTVTVRHAEFLYSNRSALYVGNLRAARATDVYICRGGAVRHEPRFTYHGFRFAEIIVTGDVDWSWADQRARVVHSDVKSRSSLRMANDVLTKVQEAIRWTQVDNLHSVPTDCPQRDERQGWMADASVSAEQAVLNFDMRRFYLNWLQVIVDAQQSTYARDCDITVPGGGINGTCFGAVTDTSPHPAGVYGHRPADPSWGAALPLLVDLVNRYYGEDDAVQFVPALHAWAEFLLSMRQNGTVKYHYYGDWLQPGKVASDPIVSEMSAGFNSILAVKIASTLGDSASRSRFASELADMVKVFEATYWNPQVSAFGDGTQAPQVFALYLGGLDTTHEGLALKRLLDLLERDCIGTGIIATKWLFPVLSRYNRTSLGLRLASGTGFPSWGYMVANGATTIWEHWDAYHNPSGDVMSSHNHPAFTSIGAWFFTDLVGLRVDRLPIELGTTLDAYDPLLPKASGEIWLTSGLARVSWEMTPGRGACVNGTCPEECSVRVPLNSWNVVEALTHLQSQGLRAEVCGAAVCVRRPAGPFTIQLSENGAMITELITVDALAHRNPEGQQSWTPRLPW</sequence>
<dbReference type="InterPro" id="IPR013737">
    <property type="entry name" value="Bac_rhamnosid_N"/>
</dbReference>
<dbReference type="Proteomes" id="UP001189429">
    <property type="component" value="Unassembled WGS sequence"/>
</dbReference>
<dbReference type="EC" id="3.2.1.40" evidence="2"/>
<dbReference type="Pfam" id="PF17389">
    <property type="entry name" value="Bac_rhamnosid6H"/>
    <property type="match status" value="1"/>
</dbReference>
<evidence type="ECO:0000259" key="3">
    <source>
        <dbReference type="Pfam" id="PF05592"/>
    </source>
</evidence>
<dbReference type="SUPFAM" id="SSF48208">
    <property type="entry name" value="Six-hairpin glycosidases"/>
    <property type="match status" value="1"/>
</dbReference>
<gene>
    <name evidence="6" type="ORF">PCOR1329_LOCUS65545</name>
</gene>
<dbReference type="Pfam" id="PF05592">
    <property type="entry name" value="Bac_rhamnosid"/>
    <property type="match status" value="1"/>
</dbReference>
<evidence type="ECO:0000256" key="2">
    <source>
        <dbReference type="ARBA" id="ARBA00012652"/>
    </source>
</evidence>
<evidence type="ECO:0000313" key="7">
    <source>
        <dbReference type="Proteomes" id="UP001189429"/>
    </source>
</evidence>
<accession>A0ABN9WEM7</accession>
<dbReference type="InterPro" id="IPR008902">
    <property type="entry name" value="Rhamnosid_concanavalin"/>
</dbReference>
<comment type="caution">
    <text evidence="6">The sequence shown here is derived from an EMBL/GenBank/DDBJ whole genome shotgun (WGS) entry which is preliminary data.</text>
</comment>
<evidence type="ECO:0000256" key="1">
    <source>
        <dbReference type="ARBA" id="ARBA00001445"/>
    </source>
</evidence>
<evidence type="ECO:0000259" key="4">
    <source>
        <dbReference type="Pfam" id="PF08531"/>
    </source>
</evidence>
<dbReference type="InterPro" id="IPR035396">
    <property type="entry name" value="Bac_rhamnosid6H"/>
</dbReference>
<dbReference type="EMBL" id="CAUYUJ010018395">
    <property type="protein sequence ID" value="CAK0883300.1"/>
    <property type="molecule type" value="Genomic_DNA"/>
</dbReference>
<organism evidence="6 7">
    <name type="scientific">Prorocentrum cordatum</name>
    <dbReference type="NCBI Taxonomy" id="2364126"/>
    <lineage>
        <taxon>Eukaryota</taxon>
        <taxon>Sar</taxon>
        <taxon>Alveolata</taxon>
        <taxon>Dinophyceae</taxon>
        <taxon>Prorocentrales</taxon>
        <taxon>Prorocentraceae</taxon>
        <taxon>Prorocentrum</taxon>
    </lineage>
</organism>
<keyword evidence="7" id="KW-1185">Reference proteome</keyword>
<dbReference type="InterPro" id="IPR016007">
    <property type="entry name" value="Alpha_rhamnosid"/>
</dbReference>
<proteinExistence type="predicted"/>
<reference evidence="6" key="1">
    <citation type="submission" date="2023-10" db="EMBL/GenBank/DDBJ databases">
        <authorList>
            <person name="Chen Y."/>
            <person name="Shah S."/>
            <person name="Dougan E. K."/>
            <person name="Thang M."/>
            <person name="Chan C."/>
        </authorList>
    </citation>
    <scope>NUCLEOTIDE SEQUENCE [LARGE SCALE GENOMIC DNA]</scope>
</reference>
<comment type="catalytic activity">
    <reaction evidence="1">
        <text>Hydrolysis of terminal non-reducing alpha-L-rhamnose residues in alpha-L-rhamnosides.</text>
        <dbReference type="EC" id="3.2.1.40"/>
    </reaction>
</comment>
<dbReference type="Pfam" id="PF08531">
    <property type="entry name" value="Bac_rhamnosid_N"/>
    <property type="match status" value="1"/>
</dbReference>
<name>A0ABN9WEM7_9DINO</name>
<feature type="domain" description="Alpha-L-rhamnosidase concanavalin-like" evidence="3">
    <location>
        <begin position="211"/>
        <end position="296"/>
    </location>
</feature>
<dbReference type="Gene3D" id="2.60.120.260">
    <property type="entry name" value="Galactose-binding domain-like"/>
    <property type="match status" value="2"/>
</dbReference>
<feature type="domain" description="Bacterial alpha-L-rhamnosidase N-terminal" evidence="4">
    <location>
        <begin position="46"/>
        <end position="190"/>
    </location>
</feature>
<dbReference type="PANTHER" id="PTHR33307">
    <property type="entry name" value="ALPHA-RHAMNOSIDASE (EUROFUNG)"/>
    <property type="match status" value="1"/>
</dbReference>
<evidence type="ECO:0000259" key="5">
    <source>
        <dbReference type="Pfam" id="PF17389"/>
    </source>
</evidence>
<dbReference type="Gene3D" id="1.50.10.10">
    <property type="match status" value="1"/>
</dbReference>
<evidence type="ECO:0000313" key="6">
    <source>
        <dbReference type="EMBL" id="CAK0883300.1"/>
    </source>
</evidence>